<dbReference type="AlphaFoldDB" id="M4AHH7"/>
<keyword evidence="8" id="KW-1185">Reference proteome</keyword>
<evidence type="ECO:0000313" key="8">
    <source>
        <dbReference type="Proteomes" id="UP000002852"/>
    </source>
</evidence>
<dbReference type="OMA" id="FPLDPDC"/>
<dbReference type="GO" id="GO:0008270">
    <property type="term" value="F:zinc ion binding"/>
    <property type="evidence" value="ECO:0007669"/>
    <property type="project" value="UniProtKB-KW"/>
</dbReference>
<dbReference type="eggNOG" id="ENOG502QTAH">
    <property type="taxonomic scope" value="Eukaryota"/>
</dbReference>
<dbReference type="PANTHER" id="PTHR46289">
    <property type="entry name" value="52 KDA REPRESSOR OF THE INHIBITOR OF THE PROTEIN KINASE-LIKE PROTEIN-RELATED"/>
    <property type="match status" value="1"/>
</dbReference>
<name>M4AHH7_XIPMA</name>
<dbReference type="SMART" id="SM00980">
    <property type="entry name" value="THAP"/>
    <property type="match status" value="1"/>
</dbReference>
<dbReference type="GO" id="GO:0003677">
    <property type="term" value="F:DNA binding"/>
    <property type="evidence" value="ECO:0007669"/>
    <property type="project" value="UniProtKB-UniRule"/>
</dbReference>
<reference evidence="8" key="1">
    <citation type="submission" date="2012-01" db="EMBL/GenBank/DDBJ databases">
        <authorList>
            <person name="Walter R."/>
            <person name="Schartl M."/>
            <person name="Warren W."/>
        </authorList>
    </citation>
    <scope>NUCLEOTIDE SEQUENCE [LARGE SCALE GENOMIC DNA]</scope>
    <source>
        <strain evidence="8">JP 163 A</strain>
    </source>
</reference>
<evidence type="ECO:0000256" key="2">
    <source>
        <dbReference type="ARBA" id="ARBA00022771"/>
    </source>
</evidence>
<dbReference type="PROSITE" id="PS50950">
    <property type="entry name" value="ZF_THAP"/>
    <property type="match status" value="1"/>
</dbReference>
<keyword evidence="1" id="KW-0479">Metal-binding</keyword>
<evidence type="ECO:0000256" key="1">
    <source>
        <dbReference type="ARBA" id="ARBA00022723"/>
    </source>
</evidence>
<reference evidence="8" key="2">
    <citation type="journal article" date="2013" name="Nat. Genet.">
        <title>The genome of the platyfish, Xiphophorus maculatus, provides insights into evolutionary adaptation and several complex traits.</title>
        <authorList>
            <person name="Schartl M."/>
            <person name="Walter R.B."/>
            <person name="Shen Y."/>
            <person name="Garcia T."/>
            <person name="Catchen J."/>
            <person name="Amores A."/>
            <person name="Braasch I."/>
            <person name="Chalopin D."/>
            <person name="Volff J.N."/>
            <person name="Lesch K.P."/>
            <person name="Bisazza A."/>
            <person name="Minx P."/>
            <person name="Hillier L."/>
            <person name="Wilson R.K."/>
            <person name="Fuerstenberg S."/>
            <person name="Boore J."/>
            <person name="Searle S."/>
            <person name="Postlethwait J.H."/>
            <person name="Warren W.C."/>
        </authorList>
    </citation>
    <scope>NUCLEOTIDE SEQUENCE [LARGE SCALE GENOMIC DNA]</scope>
    <source>
        <strain evidence="8">JP 163 A</strain>
    </source>
</reference>
<dbReference type="PANTHER" id="PTHR46289:SF2">
    <property type="entry name" value="THAP DOMAIN CONTAINING 12"/>
    <property type="match status" value="1"/>
</dbReference>
<keyword evidence="2 5" id="KW-0863">Zinc-finger</keyword>
<organism evidence="7 8">
    <name type="scientific">Xiphophorus maculatus</name>
    <name type="common">Southern platyfish</name>
    <name type="synonym">Platypoecilus maculatus</name>
    <dbReference type="NCBI Taxonomy" id="8083"/>
    <lineage>
        <taxon>Eukaryota</taxon>
        <taxon>Metazoa</taxon>
        <taxon>Chordata</taxon>
        <taxon>Craniata</taxon>
        <taxon>Vertebrata</taxon>
        <taxon>Euteleostomi</taxon>
        <taxon>Actinopterygii</taxon>
        <taxon>Neopterygii</taxon>
        <taxon>Teleostei</taxon>
        <taxon>Neoteleostei</taxon>
        <taxon>Acanthomorphata</taxon>
        <taxon>Ovalentaria</taxon>
        <taxon>Atherinomorphae</taxon>
        <taxon>Cyprinodontiformes</taxon>
        <taxon>Poeciliidae</taxon>
        <taxon>Poeciliinae</taxon>
        <taxon>Xiphophorus</taxon>
    </lineage>
</organism>
<dbReference type="SUPFAM" id="SSF57716">
    <property type="entry name" value="Glucocorticoid receptor-like (DNA-binding domain)"/>
    <property type="match status" value="1"/>
</dbReference>
<reference evidence="7" key="4">
    <citation type="submission" date="2025-09" db="UniProtKB">
        <authorList>
            <consortium name="Ensembl"/>
        </authorList>
    </citation>
    <scope>IDENTIFICATION</scope>
    <source>
        <strain evidence="7">JP 163 A</strain>
    </source>
</reference>
<dbReference type="GeneTree" id="ENSGT00530000063516"/>
<keyword evidence="3" id="KW-0862">Zinc</keyword>
<evidence type="ECO:0000313" key="7">
    <source>
        <dbReference type="Ensembl" id="ENSXMAP00000013921.2"/>
    </source>
</evidence>
<dbReference type="HOGENOM" id="CLU_023409_0_0_1"/>
<feature type="domain" description="THAP-type" evidence="6">
    <location>
        <begin position="1"/>
        <end position="90"/>
    </location>
</feature>
<evidence type="ECO:0000259" key="6">
    <source>
        <dbReference type="PROSITE" id="PS50950"/>
    </source>
</evidence>
<proteinExistence type="predicted"/>
<dbReference type="Ensembl" id="ENSXMAT00000013939.2">
    <property type="protein sequence ID" value="ENSXMAP00000013921.2"/>
    <property type="gene ID" value="ENSXMAG00000013892.2"/>
</dbReference>
<reference evidence="7" key="3">
    <citation type="submission" date="2025-08" db="UniProtKB">
        <authorList>
            <consortium name="Ensembl"/>
        </authorList>
    </citation>
    <scope>IDENTIFICATION</scope>
    <source>
        <strain evidence="7">JP 163 A</strain>
    </source>
</reference>
<dbReference type="Pfam" id="PF05485">
    <property type="entry name" value="THAP"/>
    <property type="match status" value="1"/>
</dbReference>
<dbReference type="Proteomes" id="UP000002852">
    <property type="component" value="Unassembled WGS sequence"/>
</dbReference>
<evidence type="ECO:0000256" key="5">
    <source>
        <dbReference type="PROSITE-ProRule" id="PRU00309"/>
    </source>
</evidence>
<dbReference type="InterPro" id="IPR052958">
    <property type="entry name" value="IFN-induced_PKR_regulator"/>
</dbReference>
<evidence type="ECO:0000256" key="3">
    <source>
        <dbReference type="ARBA" id="ARBA00022833"/>
    </source>
</evidence>
<keyword evidence="4 5" id="KW-0238">DNA-binding</keyword>
<accession>M4AHH7</accession>
<protein>
    <submittedName>
        <fullName evidence="7">Uncharacterized LOC102220355</fullName>
    </submittedName>
</protein>
<sequence length="706" mass="80972">MTDCCAAANCDYEQQGSENTTPLFSFPLDPERCQQWLINCHRQDLASQPPEQLHNLYKVCAKHFEPSMVEQQVRVKPDCVLKEDAVPTIFDSTAPVIQQETCNRKRARDPVKNAPEMKEELTEMGVSQKENQTQEDVAISKAKETLKIYFKEILALTGFSINGANSSSDEPIGSVRGQRAHNPICVEKIDKKEILQFGEHFMQEEIQNSLRLSRFFSILVQDVTNIEGKEQIPVFIRSVTVAGFPQKHLIGFLPCDLDAENLFYMLLSELRNKWGLRMEHCRGLSYLSTGSMCQKMRDLTCRILQEFPQVVLSPSDPYAFNIWIIRCMPVPSIQKVADTVQEVALLLRRIPELSKRLDGKIQVTYGHLKGEVDRIKAALSGIWEYGTDAFQTMLEILEPFLTCINEIISKVDEETAEQMAKLKPVLKNFNFIITLVVLKNTLCCVSILNSSLRGIISISSTLQYTISNALKLVSKYQQELAIFHRKWFSDAVGRAKKLGVEITKPEMAQVDPNETPLEDFYRETLSRPILQYLVAEVKRVFSTEMVRILRWLSLVPSYMADHNFSIRRDKVADANLNNLARPDTFYEELGCWEVKWRHASKRRILPTTVFATLKIPDIGFYPNVQSLLRVLGTVPCVNAEADVYGQYHMVLERCHFYLKATLQEQRQCNMAFVYVNQDVHFSVEKMVESYIEKHPDILKLLQMVSR</sequence>
<evidence type="ECO:0000256" key="4">
    <source>
        <dbReference type="ARBA" id="ARBA00023125"/>
    </source>
</evidence>
<dbReference type="InterPro" id="IPR006612">
    <property type="entry name" value="THAP_Znf"/>
</dbReference>
<dbReference type="SMART" id="SM00692">
    <property type="entry name" value="DM3"/>
    <property type="match status" value="1"/>
</dbReference>